<feature type="non-terminal residue" evidence="1">
    <location>
        <position position="1"/>
    </location>
</feature>
<dbReference type="Gene3D" id="3.40.50.300">
    <property type="entry name" value="P-loop containing nucleotide triphosphate hydrolases"/>
    <property type="match status" value="1"/>
</dbReference>
<reference evidence="1" key="1">
    <citation type="journal article" date="2015" name="Nature">
        <title>Complex archaea that bridge the gap between prokaryotes and eukaryotes.</title>
        <authorList>
            <person name="Spang A."/>
            <person name="Saw J.H."/>
            <person name="Jorgensen S.L."/>
            <person name="Zaremba-Niedzwiedzka K."/>
            <person name="Martijn J."/>
            <person name="Lind A.E."/>
            <person name="van Eijk R."/>
            <person name="Schleper C."/>
            <person name="Guy L."/>
            <person name="Ettema T.J."/>
        </authorList>
    </citation>
    <scope>NUCLEOTIDE SEQUENCE</scope>
</reference>
<proteinExistence type="predicted"/>
<gene>
    <name evidence="1" type="ORF">LCGC14_2466030</name>
</gene>
<dbReference type="EMBL" id="LAZR01038507">
    <property type="protein sequence ID" value="KKL19380.1"/>
    <property type="molecule type" value="Genomic_DNA"/>
</dbReference>
<accession>A0A0F9BCF3</accession>
<dbReference type="AlphaFoldDB" id="A0A0F9BCF3"/>
<organism evidence="1">
    <name type="scientific">marine sediment metagenome</name>
    <dbReference type="NCBI Taxonomy" id="412755"/>
    <lineage>
        <taxon>unclassified sequences</taxon>
        <taxon>metagenomes</taxon>
        <taxon>ecological metagenomes</taxon>
    </lineage>
</organism>
<name>A0A0F9BCF3_9ZZZZ</name>
<evidence type="ECO:0000313" key="1">
    <source>
        <dbReference type="EMBL" id="KKL19380.1"/>
    </source>
</evidence>
<protein>
    <submittedName>
        <fullName evidence="1">Uncharacterized protein</fullName>
    </submittedName>
</protein>
<sequence>LFPRDHQKSAMVAYRCAWEITRDPSITILYISSTSGLAEKQLGFIKDILDSSVYRRYWPDMTHPDEGKRKRWTNTEIMVDHPKRMEEGVRDATVFAAGLTTGITGLHCNVAVLDDVVVKENAYTKDGRDKVASQYSLLSSIETTDAQEWIVGTRYHPKDLYGTLITITEEVYDEDGEQVDLDPVYEVLQREVEDLSDGTGNFLWPRQQRGDGRWFGFNAKILARKRAKYLDKTQYHAQYYNNPNDPGNEAIESELFQHYDPVFLKKLEGVWCFNGEPLAVFAAIDFAFSLRDLADYTVLVVIGISAAGDIYILDIQRKKTNKTKVYYQMVLDAYLKWGFKKLRAEVTAAQEVIVERIKDDIRRDGLLLSIDKFRPVRSMGTKEERIAATLGPYYENNSVWHFAGGMCEILEQELIQYNPPHDDIKDALHSVFGIMKAPLARSRMRRHSNVITHARFGGVASG</sequence>
<comment type="caution">
    <text evidence="1">The sequence shown here is derived from an EMBL/GenBank/DDBJ whole genome shotgun (WGS) entry which is preliminary data.</text>
</comment>
<dbReference type="InterPro" id="IPR027417">
    <property type="entry name" value="P-loop_NTPase"/>
</dbReference>
<dbReference type="Gene3D" id="3.30.420.240">
    <property type="match status" value="1"/>
</dbReference>